<dbReference type="PROSITE" id="PS51257">
    <property type="entry name" value="PROKAR_LIPOPROTEIN"/>
    <property type="match status" value="1"/>
</dbReference>
<dbReference type="RefSeq" id="WP_005762329.1">
    <property type="nucleotide sequence ID" value="NZ_GG704810.1"/>
</dbReference>
<protein>
    <recommendedName>
        <fullName evidence="4">Lipoprotein</fullName>
    </recommendedName>
</protein>
<keyword evidence="1" id="KW-0732">Signal</keyword>
<evidence type="ECO:0000313" key="3">
    <source>
        <dbReference type="Proteomes" id="UP000005519"/>
    </source>
</evidence>
<feature type="signal peptide" evidence="1">
    <location>
        <begin position="1"/>
        <end position="18"/>
    </location>
</feature>
<name>C9PRA3_9PAST</name>
<keyword evidence="3" id="KW-1185">Reference proteome</keyword>
<evidence type="ECO:0000313" key="2">
    <source>
        <dbReference type="EMBL" id="EEX50004.1"/>
    </source>
</evidence>
<dbReference type="STRING" id="667128.HMPREF0621_1527"/>
<comment type="caution">
    <text evidence="2">The sequence shown here is derived from an EMBL/GenBank/DDBJ whole genome shotgun (WGS) entry which is preliminary data.</text>
</comment>
<dbReference type="Proteomes" id="UP000005519">
    <property type="component" value="Unassembled WGS sequence"/>
</dbReference>
<accession>C9PRA3</accession>
<proteinExistence type="predicted"/>
<dbReference type="AlphaFoldDB" id="C9PRA3"/>
<dbReference type="EMBL" id="ACZR01000014">
    <property type="protein sequence ID" value="EEX50004.1"/>
    <property type="molecule type" value="Genomic_DNA"/>
</dbReference>
<evidence type="ECO:0000256" key="1">
    <source>
        <dbReference type="SAM" id="SignalP"/>
    </source>
</evidence>
<dbReference type="HOGENOM" id="CLU_182166_0_0_6"/>
<reference evidence="2 3" key="1">
    <citation type="submission" date="2009-10" db="EMBL/GenBank/DDBJ databases">
        <authorList>
            <person name="Muzny D."/>
            <person name="Qin X."/>
            <person name="Deng J."/>
            <person name="Jiang H."/>
            <person name="Liu Y."/>
            <person name="Qu J."/>
            <person name="Song X.-Z."/>
            <person name="Zhang L."/>
            <person name="Thornton R."/>
            <person name="Coyle M."/>
            <person name="Francisco L."/>
            <person name="Jackson L."/>
            <person name="Javaid M."/>
            <person name="Korchina V."/>
            <person name="Kovar C."/>
            <person name="Mata R."/>
            <person name="Mathew T."/>
            <person name="Ngo R."/>
            <person name="Nguyen L."/>
            <person name="Nguyen N."/>
            <person name="Okwuonu G."/>
            <person name="Ongeri F."/>
            <person name="Pham C."/>
            <person name="Simmons D."/>
            <person name="Wilczek-Boney K."/>
            <person name="Hale W."/>
            <person name="Jakkamsetti A."/>
            <person name="Pham P."/>
            <person name="Ruth R."/>
            <person name="San Lucas F."/>
            <person name="Warren J."/>
            <person name="Zhang J."/>
            <person name="Zhao Z."/>
            <person name="Zhou C."/>
            <person name="Zhu D."/>
            <person name="Lee S."/>
            <person name="Bess C."/>
            <person name="Blankenburg K."/>
            <person name="Forbes L."/>
            <person name="Fu Q."/>
            <person name="Gubbala S."/>
            <person name="Hirani K."/>
            <person name="Jayaseelan J.C."/>
            <person name="Lara F."/>
            <person name="Munidasa M."/>
            <person name="Palculict T."/>
            <person name="Patil S."/>
            <person name="Pu L.-L."/>
            <person name="Saada N."/>
            <person name="Tang L."/>
            <person name="Weissenberger G."/>
            <person name="Zhu Y."/>
            <person name="Hemphill L."/>
            <person name="Shang Y."/>
            <person name="Youmans B."/>
            <person name="Ayvaz T."/>
            <person name="Ross M."/>
            <person name="Santibanez J."/>
            <person name="Aqrawi P."/>
            <person name="Gross S."/>
            <person name="Joshi V."/>
            <person name="Fowler G."/>
            <person name="Nazareth L."/>
            <person name="Reid J."/>
            <person name="Worley K."/>
            <person name="Petrosino J."/>
            <person name="Highlander S."/>
            <person name="Gibbs R."/>
        </authorList>
    </citation>
    <scope>NUCLEOTIDE SEQUENCE [LARGE SCALE GENOMIC DNA]</scope>
    <source>
        <strain evidence="2 3">ATCC 43325</strain>
    </source>
</reference>
<sequence>MKKLTILTLTAILGLGLAACSKNYNDHDQGNGYRGEILFSSYEGEKLNLTIRKNDCERPDGPIENIQLVHKYDSTLVVGACVRVTDNSEGLKNISTFSPRSPL</sequence>
<gene>
    <name evidence="2" type="ORF">HMPREF0621_1527</name>
</gene>
<feature type="chain" id="PRO_5003000682" description="Lipoprotein" evidence="1">
    <location>
        <begin position="19"/>
        <end position="103"/>
    </location>
</feature>
<organism evidence="2 3">
    <name type="scientific">Pasteurella dagmatis ATCC 43325</name>
    <dbReference type="NCBI Taxonomy" id="667128"/>
    <lineage>
        <taxon>Bacteria</taxon>
        <taxon>Pseudomonadati</taxon>
        <taxon>Pseudomonadota</taxon>
        <taxon>Gammaproteobacteria</taxon>
        <taxon>Pasteurellales</taxon>
        <taxon>Pasteurellaceae</taxon>
        <taxon>Pasteurella</taxon>
    </lineage>
</organism>
<dbReference type="OrthoDB" id="5688244at2"/>
<evidence type="ECO:0008006" key="4">
    <source>
        <dbReference type="Google" id="ProtNLM"/>
    </source>
</evidence>